<dbReference type="EMBL" id="BAABDS010000036">
    <property type="protein sequence ID" value="GAA3715420.1"/>
    <property type="molecule type" value="Genomic_DNA"/>
</dbReference>
<dbReference type="Proteomes" id="UP001501479">
    <property type="component" value="Unassembled WGS sequence"/>
</dbReference>
<organism evidence="1 2">
    <name type="scientific">Oceanisphaera sediminis</name>
    <dbReference type="NCBI Taxonomy" id="981381"/>
    <lineage>
        <taxon>Bacteria</taxon>
        <taxon>Pseudomonadati</taxon>
        <taxon>Pseudomonadota</taxon>
        <taxon>Gammaproteobacteria</taxon>
        <taxon>Aeromonadales</taxon>
        <taxon>Aeromonadaceae</taxon>
        <taxon>Oceanisphaera</taxon>
    </lineage>
</organism>
<evidence type="ECO:0008006" key="3">
    <source>
        <dbReference type="Google" id="ProtNLM"/>
    </source>
</evidence>
<reference evidence="2" key="1">
    <citation type="journal article" date="2019" name="Int. J. Syst. Evol. Microbiol.">
        <title>The Global Catalogue of Microorganisms (GCM) 10K type strain sequencing project: providing services to taxonomists for standard genome sequencing and annotation.</title>
        <authorList>
            <consortium name="The Broad Institute Genomics Platform"/>
            <consortium name="The Broad Institute Genome Sequencing Center for Infectious Disease"/>
            <person name="Wu L."/>
            <person name="Ma J."/>
        </authorList>
    </citation>
    <scope>NUCLEOTIDE SEQUENCE [LARGE SCALE GENOMIC DNA]</scope>
    <source>
        <strain evidence="2">JCM 17329</strain>
    </source>
</reference>
<name>A0ABP7E7J6_9GAMM</name>
<comment type="caution">
    <text evidence="1">The sequence shown here is derived from an EMBL/GenBank/DDBJ whole genome shotgun (WGS) entry which is preliminary data.</text>
</comment>
<accession>A0ABP7E7J6</accession>
<sequence>MVMTCSLMIYAALEHRIRQSLRQKDLSFPDMKNKSSQNPTARWVFLCFSGIHELSVGDETPLIINLQPPQQTILEALGKRYLGIYS</sequence>
<evidence type="ECO:0000313" key="2">
    <source>
        <dbReference type="Proteomes" id="UP001501479"/>
    </source>
</evidence>
<evidence type="ECO:0000313" key="1">
    <source>
        <dbReference type="EMBL" id="GAA3715420.1"/>
    </source>
</evidence>
<keyword evidence="2" id="KW-1185">Reference proteome</keyword>
<gene>
    <name evidence="1" type="ORF">GCM10022421_23770</name>
</gene>
<protein>
    <recommendedName>
        <fullName evidence="3">Transposase</fullName>
    </recommendedName>
</protein>
<proteinExistence type="predicted"/>